<gene>
    <name evidence="4" type="ORF">AM593_01728</name>
</gene>
<keyword evidence="1" id="KW-0539">Nucleus</keyword>
<dbReference type="GO" id="GO:0008409">
    <property type="term" value="F:5'-3' exonuclease activity"/>
    <property type="evidence" value="ECO:0007669"/>
    <property type="project" value="TreeGrafter"/>
</dbReference>
<comment type="catalytic activity">
    <reaction evidence="1">
        <text>Hydrolytically removes 5'-nucleotides successively from the 3'-hydroxy termini of 3'-hydroxy-terminated oligonucleotides.</text>
        <dbReference type="EC" id="3.1.4.1"/>
    </reaction>
</comment>
<reference evidence="4 5" key="1">
    <citation type="journal article" date="2016" name="PLoS ONE">
        <title>A First Insight into the Genome of the Filter-Feeder Mussel Mytilus galloprovincialis.</title>
        <authorList>
            <person name="Murgarella M."/>
            <person name="Puiu D."/>
            <person name="Novoa B."/>
            <person name="Figueras A."/>
            <person name="Posada D."/>
            <person name="Canchaya C."/>
        </authorList>
    </citation>
    <scope>NUCLEOTIDE SEQUENCE [LARGE SCALE GENOMIC DNA]</scope>
    <source>
        <tissue evidence="4">Muscle</tissue>
    </source>
</reference>
<comment type="caution">
    <text evidence="4">The sequence shown here is derived from an EMBL/GenBank/DDBJ whole genome shotgun (WGS) entry which is preliminary data.</text>
</comment>
<protein>
    <recommendedName>
        <fullName evidence="1">Fanconi-associated nuclease</fullName>
        <ecNumber evidence="1">3.1.4.1</ecNumber>
    </recommendedName>
</protein>
<dbReference type="PANTHER" id="PTHR15749:SF4">
    <property type="entry name" value="FANCONI-ASSOCIATED NUCLEASE 1"/>
    <property type="match status" value="1"/>
</dbReference>
<comment type="function">
    <text evidence="1">Nuclease required for the repair of DNA interstrand cross-links (ICL). Acts as a 5'-3' exonuclease that anchors at a cut end of DNA and cleaves DNA successively at every third nucleotide, allowing to excise an ICL from one strand through flanking incisions.</text>
</comment>
<dbReference type="SMR" id="A0A3L5TRP3"/>
<dbReference type="GO" id="GO:0046872">
    <property type="term" value="F:metal ion binding"/>
    <property type="evidence" value="ECO:0007669"/>
    <property type="project" value="UniProtKB-KW"/>
</dbReference>
<feature type="non-terminal residue" evidence="4">
    <location>
        <position position="1"/>
    </location>
</feature>
<evidence type="ECO:0000256" key="2">
    <source>
        <dbReference type="SAM" id="MobiDB-lite"/>
    </source>
</evidence>
<feature type="compositionally biased region" description="Basic residues" evidence="2">
    <location>
        <begin position="1"/>
        <end position="10"/>
    </location>
</feature>
<feature type="compositionally biased region" description="Basic and acidic residues" evidence="2">
    <location>
        <begin position="220"/>
        <end position="235"/>
    </location>
</feature>
<evidence type="ECO:0000256" key="1">
    <source>
        <dbReference type="RuleBase" id="RU365033"/>
    </source>
</evidence>
<name>A0A3L5TRP3_MYTGA</name>
<feature type="region of interest" description="Disordered" evidence="2">
    <location>
        <begin position="1"/>
        <end position="24"/>
    </location>
</feature>
<comment type="cofactor">
    <cofactor evidence="1">
        <name>Mg(2+)</name>
        <dbReference type="ChEBI" id="CHEBI:18420"/>
    </cofactor>
    <cofactor evidence="1">
        <name>Mn(2+)</name>
        <dbReference type="ChEBI" id="CHEBI:29035"/>
    </cofactor>
</comment>
<feature type="domain" description="Fanconi-associated nuclease 1-like winged-helix" evidence="3">
    <location>
        <begin position="299"/>
        <end position="363"/>
    </location>
</feature>
<keyword evidence="1" id="KW-0234">DNA repair</keyword>
<feature type="compositionally biased region" description="Basic residues" evidence="2">
    <location>
        <begin position="150"/>
        <end position="161"/>
    </location>
</feature>
<feature type="compositionally biased region" description="Polar residues" evidence="2">
    <location>
        <begin position="133"/>
        <end position="146"/>
    </location>
</feature>
<dbReference type="InterPro" id="IPR033315">
    <property type="entry name" value="Fan1-like"/>
</dbReference>
<keyword evidence="1" id="KW-0460">Magnesium</keyword>
<proteinExistence type="inferred from homology"/>
<keyword evidence="1" id="KW-0479">Metal-binding</keyword>
<dbReference type="GO" id="GO:0070336">
    <property type="term" value="F:flap-structured DNA binding"/>
    <property type="evidence" value="ECO:0007669"/>
    <property type="project" value="TreeGrafter"/>
</dbReference>
<dbReference type="Proteomes" id="UP000266721">
    <property type="component" value="Unassembled WGS sequence"/>
</dbReference>
<dbReference type="AlphaFoldDB" id="A0A3L5TRP3"/>
<keyword evidence="1" id="KW-0378">Hydrolase</keyword>
<dbReference type="GO" id="GO:0036297">
    <property type="term" value="P:interstrand cross-link repair"/>
    <property type="evidence" value="ECO:0007669"/>
    <property type="project" value="InterPro"/>
</dbReference>
<evidence type="ECO:0000313" key="4">
    <source>
        <dbReference type="EMBL" id="OPL32603.1"/>
    </source>
</evidence>
<accession>A0A3L5TRP3</accession>
<keyword evidence="1" id="KW-0540">Nuclease</keyword>
<comment type="subcellular location">
    <subcellularLocation>
        <location evidence="1">Nucleus</location>
    </subcellularLocation>
</comment>
<feature type="compositionally biased region" description="Basic and acidic residues" evidence="2">
    <location>
        <begin position="101"/>
        <end position="117"/>
    </location>
</feature>
<dbReference type="GO" id="GO:0004528">
    <property type="term" value="F:phosphodiesterase I activity"/>
    <property type="evidence" value="ECO:0007669"/>
    <property type="project" value="UniProtKB-EC"/>
</dbReference>
<keyword evidence="1" id="KW-0464">Manganese</keyword>
<feature type="compositionally biased region" description="Basic and acidic residues" evidence="2">
    <location>
        <begin position="247"/>
        <end position="261"/>
    </location>
</feature>
<dbReference type="PANTHER" id="PTHR15749">
    <property type="entry name" value="FANCONI-ASSOCIATED NUCLEASE 1"/>
    <property type="match status" value="1"/>
</dbReference>
<keyword evidence="1" id="KW-0227">DNA damage</keyword>
<sequence length="436" mass="48678">MKVNQKKASAKGKGNVQPTPGTQTITSMFKKQIASSIKKDSNCSPAKISGSDDDVMIVKVETESSYFQKGSCDGCEGNRVQTRHRLSLKKSVSAGSSTAHTKTDSKTVSSSEDKDVVIGEDGDGLEEGTTDIVNESSQKENQNNPDSSRKTKRMVNLRKRKSDTLLEEESSKITKTEKEGENSIDKSPDQHSCSHDKHNSDDGIKMDVTSESGGQGECSLENKHPSDRRDIKTENGHMLNTTPFQSIKEEPCTSKSSDPKLIKSNSNKTSVVDESSQQNEDIDIDEDKSSEFRTPYYLENFRTLYNSEDMDVISTFNELSETAQKLYLRLFCRKWVWLPLSKIKYPKIAEDLQPVVEELVEKKMLTEDKELKDLKVALKLLSGGDTKTLAKMYHINTASQNKLDITDLLMKKTKQNTIGSMFKVAGNSPETLMLNR</sequence>
<keyword evidence="5" id="KW-1185">Reference proteome</keyword>
<comment type="similarity">
    <text evidence="1">Belongs to the FAN1 family.</text>
</comment>
<organism evidence="4 5">
    <name type="scientific">Mytilus galloprovincialis</name>
    <name type="common">Mediterranean mussel</name>
    <dbReference type="NCBI Taxonomy" id="29158"/>
    <lineage>
        <taxon>Eukaryota</taxon>
        <taxon>Metazoa</taxon>
        <taxon>Spiralia</taxon>
        <taxon>Lophotrochozoa</taxon>
        <taxon>Mollusca</taxon>
        <taxon>Bivalvia</taxon>
        <taxon>Autobranchia</taxon>
        <taxon>Pteriomorphia</taxon>
        <taxon>Mytilida</taxon>
        <taxon>Mytiloidea</taxon>
        <taxon>Mytilidae</taxon>
        <taxon>Mytilinae</taxon>
        <taxon>Mytilus</taxon>
    </lineage>
</organism>
<dbReference type="EC" id="3.1.4.1" evidence="1"/>
<dbReference type="GO" id="GO:0017108">
    <property type="term" value="F:5'-flap endonuclease activity"/>
    <property type="evidence" value="ECO:0007669"/>
    <property type="project" value="TreeGrafter"/>
</dbReference>
<evidence type="ECO:0000313" key="5">
    <source>
        <dbReference type="Proteomes" id="UP000266721"/>
    </source>
</evidence>
<feature type="compositionally biased region" description="Polar residues" evidence="2">
    <location>
        <begin position="263"/>
        <end position="279"/>
    </location>
</feature>
<dbReference type="InterPro" id="IPR049125">
    <property type="entry name" value="FAN1-like_WH"/>
</dbReference>
<dbReference type="Pfam" id="PF21315">
    <property type="entry name" value="FAN1_HTH"/>
    <property type="match status" value="1"/>
</dbReference>
<dbReference type="GO" id="GO:0005634">
    <property type="term" value="C:nucleus"/>
    <property type="evidence" value="ECO:0007669"/>
    <property type="project" value="UniProtKB-SubCell"/>
</dbReference>
<feature type="region of interest" description="Disordered" evidence="2">
    <location>
        <begin position="88"/>
        <end position="281"/>
    </location>
</feature>
<dbReference type="EMBL" id="KV588211">
    <property type="protein sequence ID" value="OPL32603.1"/>
    <property type="molecule type" value="Genomic_DNA"/>
</dbReference>
<feature type="compositionally biased region" description="Acidic residues" evidence="2">
    <location>
        <begin position="118"/>
        <end position="129"/>
    </location>
</feature>
<evidence type="ECO:0000259" key="3">
    <source>
        <dbReference type="Pfam" id="PF21315"/>
    </source>
</evidence>
<feature type="compositionally biased region" description="Basic and acidic residues" evidence="2">
    <location>
        <begin position="169"/>
        <end position="205"/>
    </location>
</feature>